<evidence type="ECO:0000256" key="2">
    <source>
        <dbReference type="RuleBase" id="RU364082"/>
    </source>
</evidence>
<dbReference type="Gene3D" id="3.40.50.720">
    <property type="entry name" value="NAD(P)-binding Rossmann-like Domain"/>
    <property type="match status" value="1"/>
</dbReference>
<dbReference type="NCBIfam" id="TIGR01214">
    <property type="entry name" value="rmlD"/>
    <property type="match status" value="1"/>
</dbReference>
<dbReference type="FunFam" id="3.40.50.720:FF:000159">
    <property type="entry name" value="dTDP-4-dehydrorhamnose reductase"/>
    <property type="match status" value="1"/>
</dbReference>
<reference evidence="4 5" key="1">
    <citation type="submission" date="2014-02" db="EMBL/GenBank/DDBJ databases">
        <authorList>
            <person name="Genoscope - CEA"/>
        </authorList>
    </citation>
    <scope>NUCLEOTIDE SEQUENCE [LARGE SCALE GENOMIC DNA]</scope>
    <source>
        <strain evidence="4 5">PCC 8005</strain>
    </source>
</reference>
<dbReference type="AlphaFoldDB" id="A0A9P1KEE9"/>
<comment type="function">
    <text evidence="2">Catalyzes the reduction of dTDP-6-deoxy-L-lyxo-4-hexulose to yield dTDP-L-rhamnose.</text>
</comment>
<dbReference type="PANTHER" id="PTHR10491">
    <property type="entry name" value="DTDP-4-DEHYDRORHAMNOSE REDUCTASE"/>
    <property type="match status" value="1"/>
</dbReference>
<keyword evidence="2" id="KW-0521">NADP</keyword>
<feature type="domain" description="RmlD-like substrate binding" evidence="3">
    <location>
        <begin position="1"/>
        <end position="288"/>
    </location>
</feature>
<dbReference type="Pfam" id="PF04321">
    <property type="entry name" value="RmlD_sub_bind"/>
    <property type="match status" value="1"/>
</dbReference>
<name>A0A9P1KEE9_9CYAN</name>
<dbReference type="InterPro" id="IPR029903">
    <property type="entry name" value="RmlD-like-bd"/>
</dbReference>
<evidence type="ECO:0000259" key="3">
    <source>
        <dbReference type="Pfam" id="PF04321"/>
    </source>
</evidence>
<organism evidence="4 5">
    <name type="scientific">Limnospira indica PCC 8005</name>
    <dbReference type="NCBI Taxonomy" id="376219"/>
    <lineage>
        <taxon>Bacteria</taxon>
        <taxon>Bacillati</taxon>
        <taxon>Cyanobacteriota</taxon>
        <taxon>Cyanophyceae</taxon>
        <taxon>Oscillatoriophycideae</taxon>
        <taxon>Oscillatoriales</taxon>
        <taxon>Sirenicapillariaceae</taxon>
        <taxon>Limnospira</taxon>
    </lineage>
</organism>
<dbReference type="GO" id="GO:0005829">
    <property type="term" value="C:cytosol"/>
    <property type="evidence" value="ECO:0007669"/>
    <property type="project" value="TreeGrafter"/>
</dbReference>
<dbReference type="EC" id="1.1.1.133" evidence="2"/>
<dbReference type="Gene3D" id="3.90.25.10">
    <property type="entry name" value="UDP-galactose 4-epimerase, domain 1"/>
    <property type="match status" value="1"/>
</dbReference>
<keyword evidence="2 4" id="KW-0560">Oxidoreductase</keyword>
<protein>
    <recommendedName>
        <fullName evidence="2">dTDP-4-dehydrorhamnose reductase</fullName>
        <ecNumber evidence="2">1.1.1.133</ecNumber>
    </recommendedName>
</protein>
<dbReference type="EMBL" id="FO818640">
    <property type="protein sequence ID" value="CDM94379.1"/>
    <property type="molecule type" value="Genomic_DNA"/>
</dbReference>
<dbReference type="InterPro" id="IPR005913">
    <property type="entry name" value="dTDP_dehydrorham_reduct"/>
</dbReference>
<sequence length="292" mass="31375">MRILLTGKNGQLGSELQPLLTPLGEVFAVGRDTLDLAKPDAISSLMAEIQPNIVVNAAAYTAVDKAETETDLATAINGIAPGILAAESQRINAKLIHVSTDYVFDGTQSHPYVETDPTNPLGQYGASKLAGEQAILATDANYAIIRTAWVYGAGGTGNFVKTMLRLGGEREELKVVMDQVGTPTWTGDLATAIVRLIPQLNSETSGIYHYTNSGVTSWYDFAIAIFEEAKLLGLPLKIQQVIPITTAEYPTPARRPAYSVLNGKKLATLLGNHPPQWRSGLRTMLKTLVNQG</sequence>
<dbReference type="Proteomes" id="UP000032946">
    <property type="component" value="Chromosome"/>
</dbReference>
<dbReference type="RefSeq" id="WP_008052767.1">
    <property type="nucleotide sequence ID" value="NZ_FO818640.1"/>
</dbReference>
<dbReference type="CDD" id="cd05254">
    <property type="entry name" value="dTDP_HR_like_SDR_e"/>
    <property type="match status" value="1"/>
</dbReference>
<accession>A0A9P1KEE9</accession>
<proteinExistence type="inferred from homology"/>
<dbReference type="GO" id="GO:0019305">
    <property type="term" value="P:dTDP-rhamnose biosynthetic process"/>
    <property type="evidence" value="ECO:0007669"/>
    <property type="project" value="TreeGrafter"/>
</dbReference>
<dbReference type="InterPro" id="IPR036291">
    <property type="entry name" value="NAD(P)-bd_dom_sf"/>
</dbReference>
<dbReference type="SUPFAM" id="SSF51735">
    <property type="entry name" value="NAD(P)-binding Rossmann-fold domains"/>
    <property type="match status" value="1"/>
</dbReference>
<comment type="similarity">
    <text evidence="1 2">Belongs to the dTDP-4-dehydrorhamnose reductase family.</text>
</comment>
<evidence type="ECO:0000313" key="5">
    <source>
        <dbReference type="Proteomes" id="UP000032946"/>
    </source>
</evidence>
<evidence type="ECO:0000256" key="1">
    <source>
        <dbReference type="ARBA" id="ARBA00010944"/>
    </source>
</evidence>
<comment type="pathway">
    <text evidence="2">Carbohydrate biosynthesis; dTDP-L-rhamnose biosynthesis.</text>
</comment>
<dbReference type="PANTHER" id="PTHR10491:SF4">
    <property type="entry name" value="METHIONINE ADENOSYLTRANSFERASE 2 SUBUNIT BETA"/>
    <property type="match status" value="1"/>
</dbReference>
<keyword evidence="5" id="KW-1185">Reference proteome</keyword>
<evidence type="ECO:0000313" key="4">
    <source>
        <dbReference type="EMBL" id="CDM94379.1"/>
    </source>
</evidence>
<gene>
    <name evidence="4" type="primary">rmlD</name>
    <name evidence="4" type="ORF">ARTHRO_12053</name>
</gene>
<dbReference type="GO" id="GO:0008831">
    <property type="term" value="F:dTDP-4-dehydrorhamnose reductase activity"/>
    <property type="evidence" value="ECO:0007669"/>
    <property type="project" value="UniProtKB-EC"/>
</dbReference>